<dbReference type="OrthoDB" id="9802453at2"/>
<feature type="binding site" evidence="6">
    <location>
        <begin position="335"/>
        <end position="339"/>
    </location>
    <ligand>
        <name>ATP</name>
        <dbReference type="ChEBI" id="CHEBI:30616"/>
    </ligand>
</feature>
<keyword evidence="6" id="KW-0479">Metal-binding</keyword>
<dbReference type="UniPathway" id="UPA00340">
    <property type="reaction ID" value="UER00458"/>
</dbReference>
<feature type="site" description="Transition state stabilizer" evidence="6">
    <location>
        <position position="186"/>
    </location>
</feature>
<sequence length="416" mass="44699">MPIRTILVLNAGSSSIKFALFSCPEGTAKNANVEPTCTPLHQGEVSGIGTKPVLRIDGGLLDAPPYSQRNPWRAALGAILEWVDAMRHDIVVVAVAHRVVHGGAHHMAPVVVDALVFDELCTLIPLAPLHQPHNIDAIDAMRHALPGIPQIAVFDTSFHQTLPRVEQLLPLPREWFDAGVRRYGFHGLSYEYLSIAIADRFGAPARGRVIAAHLGNGASLCAMLAGQSVASTMGFSALDGLMMGTRSGSLDPGVVLHMMEARGMSHRDMGRLLYEEAGLKGVSGYSSDVRDLLGHEASDERARDALALYVHRIVREAGALTALLGGLDMLVFTAGIGEHCAPIRTRVCAALRWLGVEIDEQANANNAHVISTASSWVTVVVEPTNEEWIAARSAWRLLDRSRTADPGSPRMLSSPA</sequence>
<dbReference type="InterPro" id="IPR004372">
    <property type="entry name" value="Ac/propionate_kinase"/>
</dbReference>
<dbReference type="InterPro" id="IPR023865">
    <property type="entry name" value="Aliphatic_acid_kinase_CS"/>
</dbReference>
<name>A0A1A9MZW9_9BURK</name>
<feature type="site" description="Transition state stabilizer" evidence="6">
    <location>
        <position position="246"/>
    </location>
</feature>
<dbReference type="Gene3D" id="3.30.420.40">
    <property type="match status" value="2"/>
</dbReference>
<dbReference type="InterPro" id="IPR043129">
    <property type="entry name" value="ATPase_NBD"/>
</dbReference>
<comment type="subcellular location">
    <subcellularLocation>
        <location evidence="6">Cytoplasm</location>
    </subcellularLocation>
</comment>
<organism evidence="8 11">
    <name type="scientific">Paraburkholderia ginsengiterrae</name>
    <dbReference type="NCBI Taxonomy" id="1462993"/>
    <lineage>
        <taxon>Bacteria</taxon>
        <taxon>Pseudomonadati</taxon>
        <taxon>Pseudomonadota</taxon>
        <taxon>Betaproteobacteria</taxon>
        <taxon>Burkholderiales</taxon>
        <taxon>Burkholderiaceae</taxon>
        <taxon>Paraburkholderia</taxon>
    </lineage>
</organism>
<dbReference type="EMBL" id="LXKA01000360">
    <property type="protein sequence ID" value="OAJ53495.1"/>
    <property type="molecule type" value="Genomic_DNA"/>
</dbReference>
<dbReference type="InterPro" id="IPR000890">
    <property type="entry name" value="Aliphatic_acid_kin_short-chain"/>
</dbReference>
<dbReference type="PROSITE" id="PS01076">
    <property type="entry name" value="ACETATE_KINASE_2"/>
    <property type="match status" value="1"/>
</dbReference>
<keyword evidence="2 6" id="KW-0808">Transferase</keyword>
<gene>
    <name evidence="6" type="primary">ackA</name>
    <name evidence="9" type="ORF">A6V36_28765</name>
    <name evidence="8" type="ORF">A6V37_08910</name>
</gene>
<protein>
    <recommendedName>
        <fullName evidence="6">Acetate kinase</fullName>
        <ecNumber evidence="6">2.7.2.1</ecNumber>
    </recommendedName>
    <alternativeName>
        <fullName evidence="6">Acetokinase</fullName>
    </alternativeName>
</protein>
<feature type="binding site" evidence="6">
    <location>
        <position position="98"/>
    </location>
    <ligand>
        <name>substrate</name>
    </ligand>
</feature>
<dbReference type="GO" id="GO:0008776">
    <property type="term" value="F:acetate kinase activity"/>
    <property type="evidence" value="ECO:0007669"/>
    <property type="project" value="UniProtKB-UniRule"/>
</dbReference>
<feature type="active site" description="Proton donor/acceptor" evidence="6">
    <location>
        <position position="155"/>
    </location>
</feature>
<proteinExistence type="inferred from homology"/>
<evidence type="ECO:0000256" key="4">
    <source>
        <dbReference type="ARBA" id="ARBA00022777"/>
    </source>
</evidence>
<evidence type="ECO:0000313" key="11">
    <source>
        <dbReference type="Proteomes" id="UP000078116"/>
    </source>
</evidence>
<dbReference type="RefSeq" id="WP_064267937.1">
    <property type="nucleotide sequence ID" value="NZ_LXJZ01000161.1"/>
</dbReference>
<comment type="subunit">
    <text evidence="6">Homodimer.</text>
</comment>
<comment type="similarity">
    <text evidence="1 6 7">Belongs to the acetokinase family.</text>
</comment>
<comment type="caution">
    <text evidence="8">The sequence shown here is derived from an EMBL/GenBank/DDBJ whole genome shotgun (WGS) entry which is preliminary data.</text>
</comment>
<keyword evidence="4 6" id="KW-0418">Kinase</keyword>
<keyword evidence="10" id="KW-1185">Reference proteome</keyword>
<dbReference type="Proteomes" id="UP000078116">
    <property type="component" value="Unassembled WGS sequence"/>
</dbReference>
<comment type="cofactor">
    <cofactor evidence="6">
        <name>Mg(2+)</name>
        <dbReference type="ChEBI" id="CHEBI:18420"/>
    </cofactor>
    <cofactor evidence="6">
        <name>Mn(2+)</name>
        <dbReference type="ChEBI" id="CHEBI:29035"/>
    </cofactor>
    <text evidence="6">Mg(2+). Can also accept Mn(2+).</text>
</comment>
<dbReference type="PIRSF" id="PIRSF000722">
    <property type="entry name" value="Acetate_prop_kin"/>
    <property type="match status" value="1"/>
</dbReference>
<keyword evidence="3 6" id="KW-0547">Nucleotide-binding</keyword>
<evidence type="ECO:0000313" key="9">
    <source>
        <dbReference type="EMBL" id="OAJ59047.1"/>
    </source>
</evidence>
<comment type="function">
    <text evidence="6">Catalyzes the formation of acetyl phosphate from acetate and ATP. Can also catalyze the reverse reaction.</text>
</comment>
<evidence type="ECO:0000313" key="10">
    <source>
        <dbReference type="Proteomes" id="UP000077961"/>
    </source>
</evidence>
<dbReference type="PRINTS" id="PR00471">
    <property type="entry name" value="ACETATEKNASE"/>
</dbReference>
<dbReference type="EMBL" id="LXJZ01000161">
    <property type="protein sequence ID" value="OAJ59047.1"/>
    <property type="molecule type" value="Genomic_DNA"/>
</dbReference>
<dbReference type="STRING" id="1462993.A6V36_28765"/>
<dbReference type="GO" id="GO:0006083">
    <property type="term" value="P:acetate metabolic process"/>
    <property type="evidence" value="ECO:0007669"/>
    <property type="project" value="TreeGrafter"/>
</dbReference>
<dbReference type="PANTHER" id="PTHR21060">
    <property type="entry name" value="ACETATE KINASE"/>
    <property type="match status" value="1"/>
</dbReference>
<feature type="binding site" evidence="6">
    <location>
        <begin position="213"/>
        <end position="217"/>
    </location>
    <ligand>
        <name>ATP</name>
        <dbReference type="ChEBI" id="CHEBI:30616"/>
    </ligand>
</feature>
<dbReference type="Proteomes" id="UP000077961">
    <property type="component" value="Unassembled WGS sequence"/>
</dbReference>
<dbReference type="GO" id="GO:0000287">
    <property type="term" value="F:magnesium ion binding"/>
    <property type="evidence" value="ECO:0007669"/>
    <property type="project" value="UniProtKB-UniRule"/>
</dbReference>
<evidence type="ECO:0000256" key="7">
    <source>
        <dbReference type="RuleBase" id="RU003835"/>
    </source>
</evidence>
<keyword evidence="6" id="KW-0460">Magnesium</keyword>
<keyword evidence="6" id="KW-0963">Cytoplasm</keyword>
<accession>A0A1A9MZW9</accession>
<dbReference type="PROSITE" id="PS01075">
    <property type="entry name" value="ACETATE_KINASE_1"/>
    <property type="match status" value="1"/>
</dbReference>
<reference evidence="10 11" key="1">
    <citation type="submission" date="2016-04" db="EMBL/GenBank/DDBJ databases">
        <title>Reclassification of Paraburkholderia panaciterrae (Farh et al. 2015) Dobritsa &amp; Samadpour 2016 as a later homotypic synonym of Paraburkholderia ginsengiterrae (Farh et al. 2015) Dobritsa &amp; Samadpour 2016.</title>
        <authorList>
            <person name="Dobritsa A.P."/>
            <person name="Kutumbaka K."/>
            <person name="Samadpour M."/>
        </authorList>
    </citation>
    <scope>NUCLEOTIDE SEQUENCE [LARGE SCALE GENOMIC DNA]</scope>
    <source>
        <strain evidence="8 11">DCY85</strain>
        <strain evidence="9 10">DCY85-1</strain>
    </source>
</reference>
<dbReference type="NCBIfam" id="TIGR00016">
    <property type="entry name" value="ackA"/>
    <property type="match status" value="1"/>
</dbReference>
<feature type="binding site" evidence="6">
    <location>
        <position position="10"/>
    </location>
    <ligand>
        <name>Mg(2+)</name>
        <dbReference type="ChEBI" id="CHEBI:18420"/>
    </ligand>
</feature>
<keyword evidence="5 6" id="KW-0067">ATP-binding</keyword>
<dbReference type="Pfam" id="PF00871">
    <property type="entry name" value="Acetate_kinase"/>
    <property type="match status" value="1"/>
</dbReference>
<dbReference type="GO" id="GO:0006085">
    <property type="term" value="P:acetyl-CoA biosynthetic process"/>
    <property type="evidence" value="ECO:0007669"/>
    <property type="project" value="UniProtKB-UniRule"/>
</dbReference>
<comment type="pathway">
    <text evidence="6">Metabolic intermediate biosynthesis; acetyl-CoA biosynthesis; acetyl-CoA from acetate: step 1/2.</text>
</comment>
<dbReference type="EC" id="2.7.2.1" evidence="6"/>
<feature type="binding site" evidence="6">
    <location>
        <position position="386"/>
    </location>
    <ligand>
        <name>Mg(2+)</name>
        <dbReference type="ChEBI" id="CHEBI:18420"/>
    </ligand>
</feature>
<evidence type="ECO:0000256" key="2">
    <source>
        <dbReference type="ARBA" id="ARBA00022679"/>
    </source>
</evidence>
<evidence type="ECO:0000256" key="5">
    <source>
        <dbReference type="ARBA" id="ARBA00022840"/>
    </source>
</evidence>
<feature type="binding site" evidence="6">
    <location>
        <begin position="288"/>
        <end position="290"/>
    </location>
    <ligand>
        <name>ATP</name>
        <dbReference type="ChEBI" id="CHEBI:30616"/>
    </ligand>
</feature>
<dbReference type="GO" id="GO:0005524">
    <property type="term" value="F:ATP binding"/>
    <property type="evidence" value="ECO:0007669"/>
    <property type="project" value="UniProtKB-KW"/>
</dbReference>
<comment type="catalytic activity">
    <reaction evidence="6">
        <text>acetate + ATP = acetyl phosphate + ADP</text>
        <dbReference type="Rhea" id="RHEA:11352"/>
        <dbReference type="ChEBI" id="CHEBI:22191"/>
        <dbReference type="ChEBI" id="CHEBI:30089"/>
        <dbReference type="ChEBI" id="CHEBI:30616"/>
        <dbReference type="ChEBI" id="CHEBI:456216"/>
        <dbReference type="EC" id="2.7.2.1"/>
    </reaction>
</comment>
<dbReference type="HAMAP" id="MF_00020">
    <property type="entry name" value="Acetate_kinase"/>
    <property type="match status" value="1"/>
</dbReference>
<feature type="binding site" evidence="6">
    <location>
        <position position="17"/>
    </location>
    <ligand>
        <name>ATP</name>
        <dbReference type="ChEBI" id="CHEBI:30616"/>
    </ligand>
</feature>
<evidence type="ECO:0000313" key="8">
    <source>
        <dbReference type="EMBL" id="OAJ53495.1"/>
    </source>
</evidence>
<dbReference type="SUPFAM" id="SSF53067">
    <property type="entry name" value="Actin-like ATPase domain"/>
    <property type="match status" value="2"/>
</dbReference>
<dbReference type="PANTHER" id="PTHR21060:SF15">
    <property type="entry name" value="ACETATE KINASE-RELATED"/>
    <property type="match status" value="1"/>
</dbReference>
<evidence type="ECO:0000256" key="1">
    <source>
        <dbReference type="ARBA" id="ARBA00008748"/>
    </source>
</evidence>
<evidence type="ECO:0000256" key="6">
    <source>
        <dbReference type="HAMAP-Rule" id="MF_00020"/>
    </source>
</evidence>
<dbReference type="GO" id="GO:0005737">
    <property type="term" value="C:cytoplasm"/>
    <property type="evidence" value="ECO:0007669"/>
    <property type="project" value="UniProtKB-SubCell"/>
</dbReference>
<evidence type="ECO:0000256" key="3">
    <source>
        <dbReference type="ARBA" id="ARBA00022741"/>
    </source>
</evidence>
<dbReference type="AlphaFoldDB" id="A0A1A9MZW9"/>